<dbReference type="Proteomes" id="UP001139311">
    <property type="component" value="Unassembled WGS sequence"/>
</dbReference>
<dbReference type="InterPro" id="IPR050264">
    <property type="entry name" value="Bact_CCA-adding_enz_type3_sf"/>
</dbReference>
<evidence type="ECO:0000256" key="5">
    <source>
        <dbReference type="ARBA" id="ARBA00022723"/>
    </source>
</evidence>
<dbReference type="SUPFAM" id="SSF81301">
    <property type="entry name" value="Nucleotidyltransferase"/>
    <property type="match status" value="1"/>
</dbReference>
<dbReference type="Pfam" id="PF01743">
    <property type="entry name" value="PolyA_pol"/>
    <property type="match status" value="1"/>
</dbReference>
<feature type="domain" description="Poly A polymerase head" evidence="9">
    <location>
        <begin position="32"/>
        <end position="153"/>
    </location>
</feature>
<keyword evidence="12" id="KW-1185">Reference proteome</keyword>
<dbReference type="InterPro" id="IPR002646">
    <property type="entry name" value="PolA_pol_head_dom"/>
</dbReference>
<dbReference type="InterPro" id="IPR032828">
    <property type="entry name" value="PolyA_RNA-bd"/>
</dbReference>
<gene>
    <name evidence="11" type="ORF">LHA35_10555</name>
</gene>
<feature type="domain" description="tRNA nucleotidyltransferase/poly(A) polymerase RNA and SrmB- binding" evidence="10">
    <location>
        <begin position="185"/>
        <end position="240"/>
    </location>
</feature>
<dbReference type="GO" id="GO:0000166">
    <property type="term" value="F:nucleotide binding"/>
    <property type="evidence" value="ECO:0007669"/>
    <property type="project" value="UniProtKB-KW"/>
</dbReference>
<evidence type="ECO:0000256" key="8">
    <source>
        <dbReference type="RuleBase" id="RU003953"/>
    </source>
</evidence>
<comment type="caution">
    <text evidence="11">The sequence shown here is derived from an EMBL/GenBank/DDBJ whole genome shotgun (WGS) entry which is preliminary data.</text>
</comment>
<evidence type="ECO:0000256" key="3">
    <source>
        <dbReference type="ARBA" id="ARBA00022694"/>
    </source>
</evidence>
<dbReference type="PANTHER" id="PTHR46173">
    <property type="entry name" value="CCA TRNA NUCLEOTIDYLTRANSFERASE 1, MITOCHONDRIAL"/>
    <property type="match status" value="1"/>
</dbReference>
<keyword evidence="3" id="KW-0819">tRNA processing</keyword>
<comment type="cofactor">
    <cofactor evidence="1">
        <name>Mg(2+)</name>
        <dbReference type="ChEBI" id="CHEBI:18420"/>
    </cofactor>
</comment>
<dbReference type="GO" id="GO:0016779">
    <property type="term" value="F:nucleotidyltransferase activity"/>
    <property type="evidence" value="ECO:0007669"/>
    <property type="project" value="UniProtKB-KW"/>
</dbReference>
<organism evidence="11 12">
    <name type="scientific">Roseicella aerolata</name>
    <dbReference type="NCBI Taxonomy" id="2883479"/>
    <lineage>
        <taxon>Bacteria</taxon>
        <taxon>Pseudomonadati</taxon>
        <taxon>Pseudomonadota</taxon>
        <taxon>Alphaproteobacteria</taxon>
        <taxon>Acetobacterales</taxon>
        <taxon>Roseomonadaceae</taxon>
        <taxon>Roseicella</taxon>
    </lineage>
</organism>
<dbReference type="RefSeq" id="WP_226608077.1">
    <property type="nucleotide sequence ID" value="NZ_JAJAQI010000013.1"/>
</dbReference>
<dbReference type="CDD" id="cd05398">
    <property type="entry name" value="NT_ClassII-CCAase"/>
    <property type="match status" value="1"/>
</dbReference>
<sequence>MTEDPPAARLDPPALLRRGAPAAVLATLPGARAVGGAVRDLLAGRAVQDVDVAAPLPPEAIAERLRAAGLKVFETGLAHGTVTAVLDREPVEVTSLRRDVATDGRHAEVEWTTDWREDAARRDFTINAMSMAADGALWDYFGGRADLEAGRVRFVGDPSTRLAEDYLRALRFFRFQARYGAGEPDPDAIAAIRAAVPGLARLSAERVWMELKRLLAAPDPLAAVALMAGTGVLGAVLPEGADLAVLAALARAGGPADPLLRFAALVAPGAEDAGLPQRLRWSAAEASRYLAARDLAPVLPGPEGAGLRRLLADLPPETLTDRAWIAEARGLPGDWPALRARIAATPRPVFPLKGRDGIAAGIPPGVALGEALAATRAWWLDRGCTDDAEACRAYLCELAARTAIR</sequence>
<dbReference type="Pfam" id="PF12627">
    <property type="entry name" value="PolyA_pol_RNAbd"/>
    <property type="match status" value="1"/>
</dbReference>
<evidence type="ECO:0000313" key="12">
    <source>
        <dbReference type="Proteomes" id="UP001139311"/>
    </source>
</evidence>
<proteinExistence type="inferred from homology"/>
<evidence type="ECO:0000259" key="10">
    <source>
        <dbReference type="Pfam" id="PF12627"/>
    </source>
</evidence>
<keyword evidence="2 8" id="KW-0808">Transferase</keyword>
<name>A0A9X1L846_9PROT</name>
<evidence type="ECO:0000256" key="7">
    <source>
        <dbReference type="ARBA" id="ARBA00022842"/>
    </source>
</evidence>
<keyword evidence="4" id="KW-0548">Nucleotidyltransferase</keyword>
<evidence type="ECO:0000313" key="11">
    <source>
        <dbReference type="EMBL" id="MCB4822174.1"/>
    </source>
</evidence>
<dbReference type="Gene3D" id="3.30.460.10">
    <property type="entry name" value="Beta Polymerase, domain 2"/>
    <property type="match status" value="1"/>
</dbReference>
<evidence type="ECO:0000259" key="9">
    <source>
        <dbReference type="Pfam" id="PF01743"/>
    </source>
</evidence>
<evidence type="ECO:0000256" key="2">
    <source>
        <dbReference type="ARBA" id="ARBA00022679"/>
    </source>
</evidence>
<dbReference type="AlphaFoldDB" id="A0A9X1L846"/>
<evidence type="ECO:0000256" key="6">
    <source>
        <dbReference type="ARBA" id="ARBA00022741"/>
    </source>
</evidence>
<accession>A0A9X1L846</accession>
<protein>
    <submittedName>
        <fullName evidence="11">CCA tRNA nucleotidyltransferase</fullName>
    </submittedName>
</protein>
<dbReference type="EMBL" id="JAJAQI010000013">
    <property type="protein sequence ID" value="MCB4822174.1"/>
    <property type="molecule type" value="Genomic_DNA"/>
</dbReference>
<keyword evidence="6" id="KW-0547">Nucleotide-binding</keyword>
<keyword evidence="7" id="KW-0460">Magnesium</keyword>
<dbReference type="GO" id="GO:0008033">
    <property type="term" value="P:tRNA processing"/>
    <property type="evidence" value="ECO:0007669"/>
    <property type="project" value="UniProtKB-KW"/>
</dbReference>
<dbReference type="GO" id="GO:0000049">
    <property type="term" value="F:tRNA binding"/>
    <property type="evidence" value="ECO:0007669"/>
    <property type="project" value="TreeGrafter"/>
</dbReference>
<reference evidence="11" key="1">
    <citation type="submission" date="2021-10" db="EMBL/GenBank/DDBJ databases">
        <title>Roseicella aerolatum sp. nov., isolated from aerosols of e-waste dismantling site.</title>
        <authorList>
            <person name="Qin T."/>
        </authorList>
    </citation>
    <scope>NUCLEOTIDE SEQUENCE</scope>
    <source>
        <strain evidence="11">GB24</strain>
    </source>
</reference>
<dbReference type="GO" id="GO:0046872">
    <property type="term" value="F:metal ion binding"/>
    <property type="evidence" value="ECO:0007669"/>
    <property type="project" value="UniProtKB-KW"/>
</dbReference>
<dbReference type="Gene3D" id="1.10.3090.10">
    <property type="entry name" value="cca-adding enzyme, domain 2"/>
    <property type="match status" value="1"/>
</dbReference>
<dbReference type="PANTHER" id="PTHR46173:SF1">
    <property type="entry name" value="CCA TRNA NUCLEOTIDYLTRANSFERASE 1, MITOCHONDRIAL"/>
    <property type="match status" value="1"/>
</dbReference>
<evidence type="ECO:0000256" key="4">
    <source>
        <dbReference type="ARBA" id="ARBA00022695"/>
    </source>
</evidence>
<comment type="similarity">
    <text evidence="8">Belongs to the tRNA nucleotidyltransferase/poly(A) polymerase family.</text>
</comment>
<dbReference type="SUPFAM" id="SSF81891">
    <property type="entry name" value="Poly A polymerase C-terminal region-like"/>
    <property type="match status" value="1"/>
</dbReference>
<evidence type="ECO:0000256" key="1">
    <source>
        <dbReference type="ARBA" id="ARBA00001946"/>
    </source>
</evidence>
<dbReference type="InterPro" id="IPR043519">
    <property type="entry name" value="NT_sf"/>
</dbReference>
<keyword evidence="8" id="KW-0694">RNA-binding</keyword>
<keyword evidence="5" id="KW-0479">Metal-binding</keyword>